<dbReference type="EMBL" id="KE561047">
    <property type="protein sequence ID" value="EPZ33569.1"/>
    <property type="molecule type" value="Genomic_DNA"/>
</dbReference>
<keyword evidence="5" id="KW-1185">Reference proteome</keyword>
<reference evidence="6" key="2">
    <citation type="journal article" date="2018" name="Nat. Microbiol.">
        <title>Leveraging single-cell genomics to expand the fungal tree of life.</title>
        <authorList>
            <person name="Ahrendt S.R."/>
            <person name="Quandt C.A."/>
            <person name="Ciobanu D."/>
            <person name="Clum A."/>
            <person name="Salamov A."/>
            <person name="Andreopoulos B."/>
            <person name="Cheng J.F."/>
            <person name="Woyke T."/>
            <person name="Pelin A."/>
            <person name="Henrissat B."/>
            <person name="Reynolds N.K."/>
            <person name="Benny G.L."/>
            <person name="Smith M.E."/>
            <person name="James T.Y."/>
            <person name="Grigoriev I.V."/>
        </authorList>
    </citation>
    <scope>NUCLEOTIDE SEQUENCE [LARGE SCALE GENOMIC DNA]</scope>
    <source>
        <strain evidence="6">CSF55</strain>
    </source>
</reference>
<evidence type="ECO:0000256" key="2">
    <source>
        <dbReference type="SAM" id="SignalP"/>
    </source>
</evidence>
<keyword evidence="2" id="KW-0732">Signal</keyword>
<dbReference type="EMBL" id="ML005597">
    <property type="protein sequence ID" value="RKP17996.1"/>
    <property type="molecule type" value="Genomic_DNA"/>
</dbReference>
<reference evidence="3 5" key="1">
    <citation type="journal article" date="2013" name="Curr. Biol.">
        <title>Shared signatures of parasitism and phylogenomics unite Cryptomycota and microsporidia.</title>
        <authorList>
            <person name="James T.Y."/>
            <person name="Pelin A."/>
            <person name="Bonen L."/>
            <person name="Ahrendt S."/>
            <person name="Sain D."/>
            <person name="Corradi N."/>
            <person name="Stajich J.E."/>
        </authorList>
    </citation>
    <scope>NUCLEOTIDE SEQUENCE [LARGE SCALE GENOMIC DNA]</scope>
    <source>
        <strain evidence="3 5">CSF55</strain>
        <strain evidence="3 5">CSF55</strain>
    </source>
</reference>
<feature type="transmembrane region" description="Helical" evidence="1">
    <location>
        <begin position="214"/>
        <end position="236"/>
    </location>
</feature>
<evidence type="ECO:0000313" key="6">
    <source>
        <dbReference type="Proteomes" id="UP000281549"/>
    </source>
</evidence>
<evidence type="ECO:0000313" key="4">
    <source>
        <dbReference type="EMBL" id="RKP17996.1"/>
    </source>
</evidence>
<dbReference type="HOGENOM" id="CLU_1001684_0_0_1"/>
<keyword evidence="1" id="KW-0472">Membrane</keyword>
<protein>
    <submittedName>
        <fullName evidence="3">Uncharacterized protein</fullName>
    </submittedName>
</protein>
<keyword evidence="1" id="KW-1133">Transmembrane helix</keyword>
<proteinExistence type="predicted"/>
<feature type="signal peptide" evidence="2">
    <location>
        <begin position="1"/>
        <end position="19"/>
    </location>
</feature>
<sequence>MTSSLPVIILLKICLLCNGIQSISNITPLKFNDTSKSAVIMLHPKSYDFCKIAYQESQKLTRLRNLKTYQAVDKLQNHLTVLKLRSSHNRYLKLFYDFIFLLKCPLMEELYDIGSIMIRRFSSIRRSWDSVALMRNIVKLVFLARTSNFLVPSPQLEYTVLDLMKSSEVLLDDVATGIEMLLRSESIKMLPKSETGDVKSEIYDFRNDDVTLKVLMSVSWIIALLSLWLSFSLYFLNRKLKKNSVCHYVSTFEKCSNKDGGFEDPRSVSELSTPIVLM</sequence>
<keyword evidence="1" id="KW-0812">Transmembrane</keyword>
<accession>A0A075AYE0</accession>
<dbReference type="Proteomes" id="UP000281549">
    <property type="component" value="Unassembled WGS sequence"/>
</dbReference>
<evidence type="ECO:0000313" key="5">
    <source>
        <dbReference type="Proteomes" id="UP000030755"/>
    </source>
</evidence>
<evidence type="ECO:0000313" key="3">
    <source>
        <dbReference type="EMBL" id="EPZ33569.1"/>
    </source>
</evidence>
<feature type="chain" id="PRO_5040560485" evidence="2">
    <location>
        <begin position="20"/>
        <end position="278"/>
    </location>
</feature>
<reference evidence="4" key="3">
    <citation type="submission" date="2018-08" db="EMBL/GenBank/DDBJ databases">
        <title>Leveraging single-cell genomics to expand the Fungal Tree of Life.</title>
        <authorList>
            <consortium name="DOE Joint Genome Institute"/>
            <person name="Ahrendt S.R."/>
            <person name="Quandt C.A."/>
            <person name="Ciobanu D."/>
            <person name="Clum A."/>
            <person name="Salamov A."/>
            <person name="Andreopoulos B."/>
            <person name="Cheng J.-F."/>
            <person name="Woyke T."/>
            <person name="Pelin A."/>
            <person name="Henrissat B."/>
            <person name="Reynolds N."/>
            <person name="Benny G.L."/>
            <person name="Smith M.E."/>
            <person name="James T.Y."/>
            <person name="Grigoriev I.V."/>
        </authorList>
    </citation>
    <scope>NUCLEOTIDE SEQUENCE</scope>
    <source>
        <strain evidence="4">CSF55</strain>
    </source>
</reference>
<organism evidence="3 5">
    <name type="scientific">Rozella allomycis (strain CSF55)</name>
    <dbReference type="NCBI Taxonomy" id="988480"/>
    <lineage>
        <taxon>Eukaryota</taxon>
        <taxon>Fungi</taxon>
        <taxon>Fungi incertae sedis</taxon>
        <taxon>Cryptomycota</taxon>
        <taxon>Cryptomycota incertae sedis</taxon>
        <taxon>Rozella</taxon>
    </lineage>
</organism>
<name>A0A075AYE0_ROZAC</name>
<dbReference type="Proteomes" id="UP000030755">
    <property type="component" value="Unassembled WGS sequence"/>
</dbReference>
<evidence type="ECO:0000256" key="1">
    <source>
        <dbReference type="SAM" id="Phobius"/>
    </source>
</evidence>
<dbReference type="AlphaFoldDB" id="A0A075AYE0"/>
<gene>
    <name evidence="3" type="ORF">O9G_000344</name>
    <name evidence="4" type="ORF">ROZALSC1DRAFT_30258</name>
</gene>